<reference evidence="1" key="1">
    <citation type="submission" date="2013-12" db="EMBL/GenBank/DDBJ databases">
        <title>The Genome Sequence of Aphanomyces astaci APO3.</title>
        <authorList>
            <consortium name="The Broad Institute Genomics Platform"/>
            <person name="Russ C."/>
            <person name="Tyler B."/>
            <person name="van West P."/>
            <person name="Dieguez-Uribeondo J."/>
            <person name="Young S.K."/>
            <person name="Zeng Q."/>
            <person name="Gargeya S."/>
            <person name="Fitzgerald M."/>
            <person name="Abouelleil A."/>
            <person name="Alvarado L."/>
            <person name="Chapman S.B."/>
            <person name="Gainer-Dewar J."/>
            <person name="Goldberg J."/>
            <person name="Griggs A."/>
            <person name="Gujja S."/>
            <person name="Hansen M."/>
            <person name="Howarth C."/>
            <person name="Imamovic A."/>
            <person name="Ireland A."/>
            <person name="Larimer J."/>
            <person name="McCowan C."/>
            <person name="Murphy C."/>
            <person name="Pearson M."/>
            <person name="Poon T.W."/>
            <person name="Priest M."/>
            <person name="Roberts A."/>
            <person name="Saif S."/>
            <person name="Shea T."/>
            <person name="Sykes S."/>
            <person name="Wortman J."/>
            <person name="Nusbaum C."/>
            <person name="Birren B."/>
        </authorList>
    </citation>
    <scope>NUCLEOTIDE SEQUENCE [LARGE SCALE GENOMIC DNA]</scope>
    <source>
        <strain evidence="1">APO3</strain>
    </source>
</reference>
<proteinExistence type="predicted"/>
<gene>
    <name evidence="1" type="ORF">H257_18857</name>
</gene>
<evidence type="ECO:0000313" key="1">
    <source>
        <dbReference type="EMBL" id="ETV64227.1"/>
    </source>
</evidence>
<name>W4F9U3_APHAT</name>
<dbReference type="EMBL" id="KI913355">
    <property type="protein sequence ID" value="ETV64227.1"/>
    <property type="molecule type" value="Genomic_DNA"/>
</dbReference>
<organism evidence="1">
    <name type="scientific">Aphanomyces astaci</name>
    <name type="common">Crayfish plague agent</name>
    <dbReference type="NCBI Taxonomy" id="112090"/>
    <lineage>
        <taxon>Eukaryota</taxon>
        <taxon>Sar</taxon>
        <taxon>Stramenopiles</taxon>
        <taxon>Oomycota</taxon>
        <taxon>Saprolegniomycetes</taxon>
        <taxon>Saprolegniales</taxon>
        <taxon>Verrucalvaceae</taxon>
        <taxon>Aphanomyces</taxon>
    </lineage>
</organism>
<dbReference type="GeneID" id="20820853"/>
<dbReference type="AlphaFoldDB" id="W4F9U3"/>
<protein>
    <submittedName>
        <fullName evidence="1">Uncharacterized protein</fullName>
    </submittedName>
</protein>
<dbReference type="VEuPathDB" id="FungiDB:H257_18857"/>
<accession>W4F9U3</accession>
<sequence length="126" mass="14124">MDYKVAVAADPDMCLSPMSRANCKERFNLSYSGLLLVVAEGSSELRIHMREGRRGASQCSRSTNTSFPFVLPRLIGQGYAPVHESRPRRGLHGKRGIDEHNTHRRWYGVCVGLQHDKSRVLGSGRE</sequence>
<dbReference type="RefSeq" id="XP_009846290.1">
    <property type="nucleotide sequence ID" value="XM_009847988.1"/>
</dbReference>